<dbReference type="EMBL" id="BTSY01000004">
    <property type="protein sequence ID" value="GMT25886.1"/>
    <property type="molecule type" value="Genomic_DNA"/>
</dbReference>
<evidence type="ECO:0000313" key="1">
    <source>
        <dbReference type="EMBL" id="GMT25886.1"/>
    </source>
</evidence>
<sequence>SGEIAQEIEVSITAPNRSFHATVVASDVSWQDRPDAADHQFLQQTQQPRRPIWSSAFGNSVDSVDSESYDAMVNSATSLSQDSYDGVA</sequence>
<keyword evidence="2" id="KW-1185">Reference proteome</keyword>
<accession>A0AAV5W243</accession>
<proteinExistence type="predicted"/>
<name>A0AAV5W243_9BILA</name>
<reference evidence="1" key="1">
    <citation type="submission" date="2023-10" db="EMBL/GenBank/DDBJ databases">
        <title>Genome assembly of Pristionchus species.</title>
        <authorList>
            <person name="Yoshida K."/>
            <person name="Sommer R.J."/>
        </authorList>
    </citation>
    <scope>NUCLEOTIDE SEQUENCE</scope>
    <source>
        <strain evidence="1">RS5133</strain>
    </source>
</reference>
<dbReference type="Proteomes" id="UP001432322">
    <property type="component" value="Unassembled WGS sequence"/>
</dbReference>
<dbReference type="AlphaFoldDB" id="A0AAV5W243"/>
<organism evidence="1 2">
    <name type="scientific">Pristionchus fissidentatus</name>
    <dbReference type="NCBI Taxonomy" id="1538716"/>
    <lineage>
        <taxon>Eukaryota</taxon>
        <taxon>Metazoa</taxon>
        <taxon>Ecdysozoa</taxon>
        <taxon>Nematoda</taxon>
        <taxon>Chromadorea</taxon>
        <taxon>Rhabditida</taxon>
        <taxon>Rhabditina</taxon>
        <taxon>Diplogasteromorpha</taxon>
        <taxon>Diplogasteroidea</taxon>
        <taxon>Neodiplogasteridae</taxon>
        <taxon>Pristionchus</taxon>
    </lineage>
</organism>
<feature type="non-terminal residue" evidence="1">
    <location>
        <position position="1"/>
    </location>
</feature>
<comment type="caution">
    <text evidence="1">The sequence shown here is derived from an EMBL/GenBank/DDBJ whole genome shotgun (WGS) entry which is preliminary data.</text>
</comment>
<gene>
    <name evidence="1" type="ORF">PFISCL1PPCAC_17183</name>
</gene>
<evidence type="ECO:0000313" key="2">
    <source>
        <dbReference type="Proteomes" id="UP001432322"/>
    </source>
</evidence>
<protein>
    <submittedName>
        <fullName evidence="1">Uncharacterized protein</fullName>
    </submittedName>
</protein>